<evidence type="ECO:0008006" key="3">
    <source>
        <dbReference type="Google" id="ProtNLM"/>
    </source>
</evidence>
<dbReference type="AlphaFoldDB" id="A0A1V1P8W4"/>
<gene>
    <name evidence="1" type="ORF">OMM_02599</name>
</gene>
<organism evidence="1 2">
    <name type="scientific">Candidatus Magnetoglobus multicellularis str. Araruama</name>
    <dbReference type="NCBI Taxonomy" id="890399"/>
    <lineage>
        <taxon>Bacteria</taxon>
        <taxon>Pseudomonadati</taxon>
        <taxon>Thermodesulfobacteriota</taxon>
        <taxon>Desulfobacteria</taxon>
        <taxon>Desulfobacterales</taxon>
        <taxon>Desulfobacteraceae</taxon>
        <taxon>Candidatus Magnetoglobus</taxon>
    </lineage>
</organism>
<sequence>MTTKENKTSSLSKKIAKYSMTAGGTLLLCSQALASPQYSGIQNINITNNEFELDINADGQIDFVFANFYLGSGSYKDNYNVVIPPKTISAANGVIKGEPRGRGFYAPRLSIGQQISPEQSFAQGNYFHFLGFYLDSEPYGNFWEESGFIGVNFKIGDNTHYGWVQFEGPHASTYGKIIDWGYEDQADTHILAGEPEYITEEEPRTATVPTLNEWGILILMALILEESIRRMRKEKETVFN</sequence>
<dbReference type="EMBL" id="ATBP01000290">
    <property type="protein sequence ID" value="ETR71291.1"/>
    <property type="molecule type" value="Genomic_DNA"/>
</dbReference>
<reference evidence="2" key="1">
    <citation type="submission" date="2012-11" db="EMBL/GenBank/DDBJ databases">
        <authorList>
            <person name="Lucero-Rivera Y.E."/>
            <person name="Tovar-Ramirez D."/>
        </authorList>
    </citation>
    <scope>NUCLEOTIDE SEQUENCE [LARGE SCALE GENOMIC DNA]</scope>
    <source>
        <strain evidence="2">Araruama</strain>
    </source>
</reference>
<evidence type="ECO:0000313" key="1">
    <source>
        <dbReference type="EMBL" id="ETR71291.1"/>
    </source>
</evidence>
<proteinExistence type="predicted"/>
<comment type="caution">
    <text evidence="1">The sequence shown here is derived from an EMBL/GenBank/DDBJ whole genome shotgun (WGS) entry which is preliminary data.</text>
</comment>
<evidence type="ECO:0000313" key="2">
    <source>
        <dbReference type="Proteomes" id="UP000189670"/>
    </source>
</evidence>
<dbReference type="Proteomes" id="UP000189670">
    <property type="component" value="Unassembled WGS sequence"/>
</dbReference>
<protein>
    <recommendedName>
        <fullName evidence="3">IPTL-CTERM protein sorting domain-containing protein</fullName>
    </recommendedName>
</protein>
<name>A0A1V1P8W4_9BACT</name>
<accession>A0A1V1P8W4</accession>